<dbReference type="AlphaFoldDB" id="A0A0G1CGF2"/>
<organism evidence="1 2">
    <name type="scientific">Candidatus Magasanikbacteria bacterium GW2011_GWA2_42_32</name>
    <dbReference type="NCBI Taxonomy" id="1619039"/>
    <lineage>
        <taxon>Bacteria</taxon>
        <taxon>Candidatus Magasanikiibacteriota</taxon>
    </lineage>
</organism>
<proteinExistence type="predicted"/>
<sequence length="98" mass="11362">MKPETRDEFDDLLERFGKGVDRAGRGLGRLLIRTGNVLTGRELTQDEDQAAFKQMQRRDAFFAEAKDRGEPYHVTFMRWRVAEHDRRKSLAGQPPADK</sequence>
<name>A0A0G1CGF2_9BACT</name>
<accession>A0A0G1CGF2</accession>
<evidence type="ECO:0000313" key="1">
    <source>
        <dbReference type="EMBL" id="KKS57636.1"/>
    </source>
</evidence>
<protein>
    <submittedName>
        <fullName evidence="1">Uncharacterized protein</fullName>
    </submittedName>
</protein>
<dbReference type="Proteomes" id="UP000034837">
    <property type="component" value="Unassembled WGS sequence"/>
</dbReference>
<dbReference type="EMBL" id="LCDO01000001">
    <property type="protein sequence ID" value="KKS57636.1"/>
    <property type="molecule type" value="Genomic_DNA"/>
</dbReference>
<gene>
    <name evidence="1" type="ORF">UV20_C0001G0276</name>
</gene>
<evidence type="ECO:0000313" key="2">
    <source>
        <dbReference type="Proteomes" id="UP000034837"/>
    </source>
</evidence>
<comment type="caution">
    <text evidence="1">The sequence shown here is derived from an EMBL/GenBank/DDBJ whole genome shotgun (WGS) entry which is preliminary data.</text>
</comment>
<reference evidence="1 2" key="1">
    <citation type="journal article" date="2015" name="Nature">
        <title>rRNA introns, odd ribosomes, and small enigmatic genomes across a large radiation of phyla.</title>
        <authorList>
            <person name="Brown C.T."/>
            <person name="Hug L.A."/>
            <person name="Thomas B.C."/>
            <person name="Sharon I."/>
            <person name="Castelle C.J."/>
            <person name="Singh A."/>
            <person name="Wilkins M.J."/>
            <person name="Williams K.H."/>
            <person name="Banfield J.F."/>
        </authorList>
    </citation>
    <scope>NUCLEOTIDE SEQUENCE [LARGE SCALE GENOMIC DNA]</scope>
</reference>